<organism evidence="1">
    <name type="scientific">marine metagenome</name>
    <dbReference type="NCBI Taxonomy" id="408172"/>
    <lineage>
        <taxon>unclassified sequences</taxon>
        <taxon>metagenomes</taxon>
        <taxon>ecological metagenomes</taxon>
    </lineage>
</organism>
<name>A0A382DHT8_9ZZZZ</name>
<reference evidence="1" key="1">
    <citation type="submission" date="2018-05" db="EMBL/GenBank/DDBJ databases">
        <authorList>
            <person name="Lanie J.A."/>
            <person name="Ng W.-L."/>
            <person name="Kazmierczak K.M."/>
            <person name="Andrzejewski T.M."/>
            <person name="Davidsen T.M."/>
            <person name="Wayne K.J."/>
            <person name="Tettelin H."/>
            <person name="Glass J.I."/>
            <person name="Rusch D."/>
            <person name="Podicherti R."/>
            <person name="Tsui H.-C.T."/>
            <person name="Winkler M.E."/>
        </authorList>
    </citation>
    <scope>NUCLEOTIDE SEQUENCE</scope>
</reference>
<dbReference type="AlphaFoldDB" id="A0A382DHT8"/>
<sequence>MGRGKEPKWKEYNVKPTEEQLKKWK</sequence>
<accession>A0A382DHT8</accession>
<gene>
    <name evidence="1" type="ORF">METZ01_LOCUS190476</name>
</gene>
<dbReference type="EMBL" id="UINC01039314">
    <property type="protein sequence ID" value="SVB37622.1"/>
    <property type="molecule type" value="Genomic_DNA"/>
</dbReference>
<feature type="non-terminal residue" evidence="1">
    <location>
        <position position="25"/>
    </location>
</feature>
<protein>
    <submittedName>
        <fullName evidence="1">Uncharacterized protein</fullName>
    </submittedName>
</protein>
<evidence type="ECO:0000313" key="1">
    <source>
        <dbReference type="EMBL" id="SVB37622.1"/>
    </source>
</evidence>
<proteinExistence type="predicted"/>